<dbReference type="PANTHER" id="PTHR48075:SF5">
    <property type="entry name" value="3-HYDROXYBUTYRYL-COA DEHYDROGENASE"/>
    <property type="match status" value="1"/>
</dbReference>
<evidence type="ECO:0000259" key="1">
    <source>
        <dbReference type="Pfam" id="PF02737"/>
    </source>
</evidence>
<feature type="domain" description="3-hydroxyacyl-CoA dehydrogenase NAD binding" evidence="1">
    <location>
        <begin position="8"/>
        <end position="156"/>
    </location>
</feature>
<name>X1T1F5_9ZZZZ</name>
<accession>X1T1F5</accession>
<feature type="non-terminal residue" evidence="2">
    <location>
        <position position="157"/>
    </location>
</feature>
<proteinExistence type="predicted"/>
<dbReference type="InterPro" id="IPR036291">
    <property type="entry name" value="NAD(P)-bd_dom_sf"/>
</dbReference>
<organism evidence="2">
    <name type="scientific">marine sediment metagenome</name>
    <dbReference type="NCBI Taxonomy" id="412755"/>
    <lineage>
        <taxon>unclassified sequences</taxon>
        <taxon>metagenomes</taxon>
        <taxon>ecological metagenomes</taxon>
    </lineage>
</organism>
<reference evidence="2" key="1">
    <citation type="journal article" date="2014" name="Front. Microbiol.">
        <title>High frequency of phylogenetically diverse reductive dehalogenase-homologous genes in deep subseafloor sedimentary metagenomes.</title>
        <authorList>
            <person name="Kawai M."/>
            <person name="Futagami T."/>
            <person name="Toyoda A."/>
            <person name="Takaki Y."/>
            <person name="Nishi S."/>
            <person name="Hori S."/>
            <person name="Arai W."/>
            <person name="Tsubouchi T."/>
            <person name="Morono Y."/>
            <person name="Uchiyama I."/>
            <person name="Ito T."/>
            <person name="Fujiyama A."/>
            <person name="Inagaki F."/>
            <person name="Takami H."/>
        </authorList>
    </citation>
    <scope>NUCLEOTIDE SEQUENCE</scope>
    <source>
        <strain evidence="2">Expedition CK06-06</strain>
    </source>
</reference>
<dbReference type="SUPFAM" id="SSF51735">
    <property type="entry name" value="NAD(P)-binding Rossmann-fold domains"/>
    <property type="match status" value="1"/>
</dbReference>
<dbReference type="AlphaFoldDB" id="X1T1F5"/>
<comment type="caution">
    <text evidence="2">The sequence shown here is derived from an EMBL/GenBank/DDBJ whole genome shotgun (WGS) entry which is preliminary data.</text>
</comment>
<dbReference type="PANTHER" id="PTHR48075">
    <property type="entry name" value="3-HYDROXYACYL-COA DEHYDROGENASE FAMILY PROTEIN"/>
    <property type="match status" value="1"/>
</dbReference>
<dbReference type="GO" id="GO:0070403">
    <property type="term" value="F:NAD+ binding"/>
    <property type="evidence" value="ECO:0007669"/>
    <property type="project" value="InterPro"/>
</dbReference>
<protein>
    <recommendedName>
        <fullName evidence="1">3-hydroxyacyl-CoA dehydrogenase NAD binding domain-containing protein</fullName>
    </recommendedName>
</protein>
<evidence type="ECO:0000313" key="2">
    <source>
        <dbReference type="EMBL" id="GAI99152.1"/>
    </source>
</evidence>
<dbReference type="GO" id="GO:0006631">
    <property type="term" value="P:fatty acid metabolic process"/>
    <property type="evidence" value="ECO:0007669"/>
    <property type="project" value="InterPro"/>
</dbReference>
<sequence>MDRKINVISVVGAGYLGKQIIEKSLLYNYNIKVFDTNKEDLDAFTKKMKKKIEDKKLDATITQFDTISEAVKDVDLVIEAVPEKLELKREIFPKIDKAASPHTIIVTNSSSIPISKIEDVVERKDKVMNIHFYDLFTLPVADIMRGTQTSEDTFEKG</sequence>
<dbReference type="Pfam" id="PF02737">
    <property type="entry name" value="3HCDH_N"/>
    <property type="match status" value="1"/>
</dbReference>
<dbReference type="GO" id="GO:0016491">
    <property type="term" value="F:oxidoreductase activity"/>
    <property type="evidence" value="ECO:0007669"/>
    <property type="project" value="TreeGrafter"/>
</dbReference>
<dbReference type="InterPro" id="IPR006176">
    <property type="entry name" value="3-OHacyl-CoA_DH_NAD-bd"/>
</dbReference>
<gene>
    <name evidence="2" type="ORF">S12H4_33527</name>
</gene>
<dbReference type="EMBL" id="BARW01019764">
    <property type="protein sequence ID" value="GAI99152.1"/>
    <property type="molecule type" value="Genomic_DNA"/>
</dbReference>
<dbReference type="Gene3D" id="3.40.50.720">
    <property type="entry name" value="NAD(P)-binding Rossmann-like Domain"/>
    <property type="match status" value="1"/>
</dbReference>